<evidence type="ECO:0000313" key="16">
    <source>
        <dbReference type="Proteomes" id="UP000198995"/>
    </source>
</evidence>
<evidence type="ECO:0000256" key="6">
    <source>
        <dbReference type="ARBA" id="ARBA00022833"/>
    </source>
</evidence>
<keyword evidence="1 11" id="KW-0479">Metal-binding</keyword>
<keyword evidence="7 11" id="KW-0067">ATP-binding</keyword>
<evidence type="ECO:0000256" key="4">
    <source>
        <dbReference type="ARBA" id="ARBA00022771"/>
    </source>
</evidence>
<dbReference type="InterPro" id="IPR041166">
    <property type="entry name" value="Rubredoxin_2"/>
</dbReference>
<keyword evidence="2 11" id="KW-0547">Nucleotide-binding</keyword>
<dbReference type="Pfam" id="PF18073">
    <property type="entry name" value="Zn_ribbon_LapB"/>
    <property type="match status" value="1"/>
</dbReference>
<dbReference type="InterPro" id="IPR003593">
    <property type="entry name" value="AAA+_ATPase"/>
</dbReference>
<evidence type="ECO:0000256" key="7">
    <source>
        <dbReference type="ARBA" id="ARBA00022840"/>
    </source>
</evidence>
<name>A0A1G6VJ83_PEPNI</name>
<reference evidence="15 16" key="1">
    <citation type="submission" date="2016-10" db="EMBL/GenBank/DDBJ databases">
        <authorList>
            <person name="de Groot N.N."/>
        </authorList>
    </citation>
    <scope>NUCLEOTIDE SEQUENCE [LARGE SCALE GENOMIC DNA]</scope>
    <source>
        <strain evidence="15 16">DSM 20475</strain>
    </source>
</reference>
<keyword evidence="3 11" id="KW-0227">DNA damage</keyword>
<proteinExistence type="inferred from homology"/>
<dbReference type="SUPFAM" id="SSF52540">
    <property type="entry name" value="P-loop containing nucleoside triphosphate hydrolases"/>
    <property type="match status" value="1"/>
</dbReference>
<feature type="region of interest" description="Lon-protease-like" evidence="11">
    <location>
        <begin position="359"/>
        <end position="461"/>
    </location>
</feature>
<dbReference type="Pfam" id="PF13541">
    <property type="entry name" value="ChlI"/>
    <property type="match status" value="1"/>
</dbReference>
<comment type="similarity">
    <text evidence="11 13">Belongs to the RecA family. RadA subfamily.</text>
</comment>
<dbReference type="FunFam" id="3.40.50.300:FF:000050">
    <property type="entry name" value="DNA repair protein RadA"/>
    <property type="match status" value="1"/>
</dbReference>
<evidence type="ECO:0000256" key="1">
    <source>
        <dbReference type="ARBA" id="ARBA00022723"/>
    </source>
</evidence>
<feature type="domain" description="RecA family profile 1" evidence="14">
    <location>
        <begin position="75"/>
        <end position="223"/>
    </location>
</feature>
<evidence type="ECO:0000259" key="14">
    <source>
        <dbReference type="PROSITE" id="PS50162"/>
    </source>
</evidence>
<keyword evidence="6 13" id="KW-0862">Zinc</keyword>
<dbReference type="Pfam" id="PF13481">
    <property type="entry name" value="AAA_25"/>
    <property type="match status" value="1"/>
</dbReference>
<dbReference type="SMART" id="SM00382">
    <property type="entry name" value="AAA"/>
    <property type="match status" value="1"/>
</dbReference>
<dbReference type="RefSeq" id="WP_091791517.1">
    <property type="nucleotide sequence ID" value="NZ_FNAF01000004.1"/>
</dbReference>
<dbReference type="Gene3D" id="3.30.230.10">
    <property type="match status" value="1"/>
</dbReference>
<evidence type="ECO:0000256" key="10">
    <source>
        <dbReference type="ARBA" id="ARBA00023204"/>
    </source>
</evidence>
<dbReference type="HAMAP" id="MF_01498">
    <property type="entry name" value="RadA_bact"/>
    <property type="match status" value="1"/>
</dbReference>
<sequence>MAKSKWTYMCQNCGYESPQWLGKCPDCGEWNTMVEQVQEPVAPASAKAAVLTPPKQGKNLAGGQAELLSAIDSRQLKRIPTGSSELDRVLGGGLVPGALILLAGDPGIGKSTLTMQMMATVKLSAPVLYVSGEESQGQIKSRANRLGADGDKIYLLTANQMDVIERHIDQLKPGLIVLDSVQTVYDPELTSAPGSVSQLRQVAARSMGWAKGRGIPTVLIGHVTKEGSVAGPRVMEHMVDAVLYFEGDRHSQYRILRAFKNRFGASHEIGLFDMTRTGLQEVPNPSAAFLSERPQNAAGSAVTATMEGNRPILLEVQALVATSVFGYPQRKTTGVDHARALMLMAVLEKRLGLALSKEDIYLNVIGGLRIGEPAADLGIALAVVSAFHNRPLPEDVVFLAEVGLTGELRRVTQLSRRLQEAAQMGFRRAVVATGSRADDVDMELISCQKLAQAVEKIWGVL</sequence>
<dbReference type="EMBL" id="FNAF01000004">
    <property type="protein sequence ID" value="SDD53571.1"/>
    <property type="molecule type" value="Genomic_DNA"/>
</dbReference>
<dbReference type="GO" id="GO:0000725">
    <property type="term" value="P:recombinational repair"/>
    <property type="evidence" value="ECO:0007669"/>
    <property type="project" value="UniProtKB-UniRule"/>
</dbReference>
<dbReference type="PANTHER" id="PTHR32472">
    <property type="entry name" value="DNA REPAIR PROTEIN RADA"/>
    <property type="match status" value="1"/>
</dbReference>
<keyword evidence="4 13" id="KW-0863">Zinc-finger</keyword>
<evidence type="ECO:0000256" key="8">
    <source>
        <dbReference type="ARBA" id="ARBA00023016"/>
    </source>
</evidence>
<dbReference type="STRING" id="2741.SAMN04489866_10453"/>
<dbReference type="AlphaFoldDB" id="A0A1G6VJ83"/>
<keyword evidence="10 11" id="KW-0234">DNA repair</keyword>
<keyword evidence="8 11" id="KW-0346">Stress response</keyword>
<protein>
    <recommendedName>
        <fullName evidence="11 12">DNA repair protein RadA</fullName>
    </recommendedName>
</protein>
<comment type="function">
    <text evidence="11">Plays a role in repairing double-strand DNA breaks, probably involving stabilizing or processing branched DNA or blocked replication forks.</text>
</comment>
<organism evidence="15 16">
    <name type="scientific">Peptococcus niger</name>
    <dbReference type="NCBI Taxonomy" id="2741"/>
    <lineage>
        <taxon>Bacteria</taxon>
        <taxon>Bacillati</taxon>
        <taxon>Bacillota</taxon>
        <taxon>Clostridia</taxon>
        <taxon>Eubacteriales</taxon>
        <taxon>Peptococcaceae</taxon>
        <taxon>Peptococcus</taxon>
    </lineage>
</organism>
<evidence type="ECO:0000313" key="15">
    <source>
        <dbReference type="EMBL" id="SDD53571.1"/>
    </source>
</evidence>
<dbReference type="OrthoDB" id="9803906at2"/>
<dbReference type="CDD" id="cd01121">
    <property type="entry name" value="RadA_SMS_N"/>
    <property type="match status" value="1"/>
</dbReference>
<dbReference type="PANTHER" id="PTHR32472:SF10">
    <property type="entry name" value="DNA REPAIR PROTEIN RADA-LIKE PROTEIN"/>
    <property type="match status" value="1"/>
</dbReference>
<dbReference type="NCBIfam" id="TIGR00416">
    <property type="entry name" value="sms"/>
    <property type="match status" value="1"/>
</dbReference>
<dbReference type="InterPro" id="IPR020568">
    <property type="entry name" value="Ribosomal_Su5_D2-typ_SF"/>
</dbReference>
<comment type="function">
    <text evidence="13">DNA-dependent ATPase involved in processing of recombination intermediates, plays a role in repairing DNA breaks. Stimulates the branch migration of RecA-mediated strand transfer reactions, allowing the 3' invading strand to extend heteroduplex DNA faster. Binds ssDNA in the presence of ADP but not other nucleotides, has ATPase activity that is stimulated by ssDNA and various branched DNA structures, but inhibited by SSB. Does not have RecA's homology-searching function.</text>
</comment>
<dbReference type="GO" id="GO:0005524">
    <property type="term" value="F:ATP binding"/>
    <property type="evidence" value="ECO:0007669"/>
    <property type="project" value="UniProtKB-UniRule"/>
</dbReference>
<dbReference type="GO" id="GO:0008270">
    <property type="term" value="F:zinc ion binding"/>
    <property type="evidence" value="ECO:0007669"/>
    <property type="project" value="UniProtKB-KW"/>
</dbReference>
<dbReference type="GO" id="GO:0003684">
    <property type="term" value="F:damaged DNA binding"/>
    <property type="evidence" value="ECO:0007669"/>
    <property type="project" value="InterPro"/>
</dbReference>
<evidence type="ECO:0000256" key="2">
    <source>
        <dbReference type="ARBA" id="ARBA00022741"/>
    </source>
</evidence>
<evidence type="ECO:0000256" key="13">
    <source>
        <dbReference type="RuleBase" id="RU003555"/>
    </source>
</evidence>
<dbReference type="GO" id="GO:0005829">
    <property type="term" value="C:cytosol"/>
    <property type="evidence" value="ECO:0007669"/>
    <property type="project" value="TreeGrafter"/>
</dbReference>
<evidence type="ECO:0000256" key="11">
    <source>
        <dbReference type="HAMAP-Rule" id="MF_01498"/>
    </source>
</evidence>
<evidence type="ECO:0000256" key="9">
    <source>
        <dbReference type="ARBA" id="ARBA00023125"/>
    </source>
</evidence>
<dbReference type="SUPFAM" id="SSF54211">
    <property type="entry name" value="Ribosomal protein S5 domain 2-like"/>
    <property type="match status" value="1"/>
</dbReference>
<evidence type="ECO:0000256" key="3">
    <source>
        <dbReference type="ARBA" id="ARBA00022763"/>
    </source>
</evidence>
<feature type="short sequence motif" description="RadA KNRFG motif" evidence="11">
    <location>
        <begin position="260"/>
        <end position="264"/>
    </location>
</feature>
<evidence type="ECO:0000256" key="12">
    <source>
        <dbReference type="NCBIfam" id="TIGR00416"/>
    </source>
</evidence>
<dbReference type="InterPro" id="IPR020588">
    <property type="entry name" value="RecA_ATP-bd"/>
</dbReference>
<dbReference type="Gene3D" id="3.40.50.300">
    <property type="entry name" value="P-loop containing nucleotide triphosphate hydrolases"/>
    <property type="match status" value="1"/>
</dbReference>
<gene>
    <name evidence="11" type="primary">radA</name>
    <name evidence="15" type="ORF">SAMN04489866_10453</name>
</gene>
<accession>A0A1G6VJ83</accession>
<dbReference type="GO" id="GO:0016787">
    <property type="term" value="F:hydrolase activity"/>
    <property type="evidence" value="ECO:0007669"/>
    <property type="project" value="UniProtKB-KW"/>
</dbReference>
<keyword evidence="16" id="KW-1185">Reference proteome</keyword>
<dbReference type="PROSITE" id="PS50162">
    <property type="entry name" value="RECA_2"/>
    <property type="match status" value="1"/>
</dbReference>
<dbReference type="PRINTS" id="PR01874">
    <property type="entry name" value="DNAREPAIRADA"/>
</dbReference>
<comment type="domain">
    <text evidence="11">The middle region has homology to RecA with ATPase motifs including the RadA KNRFG motif, while the C-terminus is homologous to Lon protease.</text>
</comment>
<feature type="binding site" evidence="11">
    <location>
        <begin position="104"/>
        <end position="111"/>
    </location>
    <ligand>
        <name>ATP</name>
        <dbReference type="ChEBI" id="CHEBI:30616"/>
    </ligand>
</feature>
<keyword evidence="5" id="KW-0378">Hydrolase</keyword>
<dbReference type="Proteomes" id="UP000198995">
    <property type="component" value="Unassembled WGS sequence"/>
</dbReference>
<dbReference type="GO" id="GO:0140664">
    <property type="term" value="F:ATP-dependent DNA damage sensor activity"/>
    <property type="evidence" value="ECO:0007669"/>
    <property type="project" value="InterPro"/>
</dbReference>
<dbReference type="InterPro" id="IPR027417">
    <property type="entry name" value="P-loop_NTPase"/>
</dbReference>
<keyword evidence="9 11" id="KW-0238">DNA-binding</keyword>
<evidence type="ECO:0000256" key="5">
    <source>
        <dbReference type="ARBA" id="ARBA00022801"/>
    </source>
</evidence>
<dbReference type="InterPro" id="IPR004504">
    <property type="entry name" value="DNA_repair_RadA"/>
</dbReference>
<dbReference type="InterPro" id="IPR014721">
    <property type="entry name" value="Ribsml_uS5_D2-typ_fold_subgr"/>
</dbReference>